<evidence type="ECO:0000313" key="3">
    <source>
        <dbReference type="Proteomes" id="UP000217005"/>
    </source>
</evidence>
<accession>A0A261RW20</accession>
<reference evidence="2 3" key="1">
    <citation type="submission" date="2017-05" db="EMBL/GenBank/DDBJ databases">
        <title>Complete and WGS of Bordetella genogroups.</title>
        <authorList>
            <person name="Spilker T."/>
            <person name="LiPuma J."/>
        </authorList>
    </citation>
    <scope>NUCLEOTIDE SEQUENCE [LARGE SCALE GENOMIC DNA]</scope>
    <source>
        <strain evidence="2 3">AU17610</strain>
    </source>
</reference>
<sequence length="124" mass="13417">MNMKTRNLVIVSALAMSLSALAHAQAPVKTEGGVLVDAKGMTLYTFDKDAAGKSNCNDQCAKAWPPLMADAGAKAQGDWTVVKRDDGTSQWAHKGKPVYLYVKDAKPGDKTGDNFRDIWHVIKP</sequence>
<dbReference type="InterPro" id="IPR014558">
    <property type="entry name" value="UCP029720"/>
</dbReference>
<dbReference type="AlphaFoldDB" id="A0A261RW20"/>
<evidence type="ECO:0000313" key="2">
    <source>
        <dbReference type="EMBL" id="OZI29125.1"/>
    </source>
</evidence>
<evidence type="ECO:0000256" key="1">
    <source>
        <dbReference type="SAM" id="SignalP"/>
    </source>
</evidence>
<dbReference type="PANTHER" id="PTHR39335">
    <property type="entry name" value="BLL4220 PROTEIN"/>
    <property type="match status" value="1"/>
</dbReference>
<proteinExistence type="predicted"/>
<comment type="caution">
    <text evidence="2">The sequence shown here is derived from an EMBL/GenBank/DDBJ whole genome shotgun (WGS) entry which is preliminary data.</text>
</comment>
<dbReference type="Pfam" id="PF03640">
    <property type="entry name" value="Lipoprotein_15"/>
    <property type="match status" value="2"/>
</dbReference>
<keyword evidence="1" id="KW-0732">Signal</keyword>
<feature type="signal peptide" evidence="1">
    <location>
        <begin position="1"/>
        <end position="24"/>
    </location>
</feature>
<dbReference type="EMBL" id="NEVL01000005">
    <property type="protein sequence ID" value="OZI29125.1"/>
    <property type="molecule type" value="Genomic_DNA"/>
</dbReference>
<name>A0A261RW20_9BORD</name>
<dbReference type="OrthoDB" id="9800666at2"/>
<evidence type="ECO:0008006" key="4">
    <source>
        <dbReference type="Google" id="ProtNLM"/>
    </source>
</evidence>
<dbReference type="InterPro" id="IPR005297">
    <property type="entry name" value="Lipoprotein_repeat"/>
</dbReference>
<dbReference type="PANTHER" id="PTHR39335:SF1">
    <property type="entry name" value="BLL4220 PROTEIN"/>
    <property type="match status" value="1"/>
</dbReference>
<dbReference type="Proteomes" id="UP000217005">
    <property type="component" value="Unassembled WGS sequence"/>
</dbReference>
<feature type="chain" id="PRO_5013125393" description="Lipoprotein" evidence="1">
    <location>
        <begin position="25"/>
        <end position="124"/>
    </location>
</feature>
<dbReference type="GO" id="GO:0043448">
    <property type="term" value="P:alkane catabolic process"/>
    <property type="evidence" value="ECO:0007669"/>
    <property type="project" value="TreeGrafter"/>
</dbReference>
<protein>
    <recommendedName>
        <fullName evidence="4">Lipoprotein</fullName>
    </recommendedName>
</protein>
<dbReference type="PIRSF" id="PIRSF029720">
    <property type="entry name" value="UCP029720"/>
    <property type="match status" value="1"/>
</dbReference>
<gene>
    <name evidence="2" type="ORF">CEG14_21070</name>
</gene>
<organism evidence="2 3">
    <name type="scientific">Bordetella genomosp. 1</name>
    <dbReference type="NCBI Taxonomy" id="1395607"/>
    <lineage>
        <taxon>Bacteria</taxon>
        <taxon>Pseudomonadati</taxon>
        <taxon>Pseudomonadota</taxon>
        <taxon>Betaproteobacteria</taxon>
        <taxon>Burkholderiales</taxon>
        <taxon>Alcaligenaceae</taxon>
        <taxon>Bordetella</taxon>
    </lineage>
</organism>